<protein>
    <submittedName>
        <fullName evidence="8">Secreted trypsin-like serine protease</fullName>
    </submittedName>
</protein>
<accession>A0A1G6TJM0</accession>
<evidence type="ECO:0000256" key="2">
    <source>
        <dbReference type="ARBA" id="ARBA00022801"/>
    </source>
</evidence>
<dbReference type="Gene3D" id="2.60.120.260">
    <property type="entry name" value="Galactose-binding domain-like"/>
    <property type="match status" value="1"/>
</dbReference>
<dbReference type="PROSITE" id="PS00134">
    <property type="entry name" value="TRYPSIN_HIS"/>
    <property type="match status" value="1"/>
</dbReference>
<dbReference type="Pfam" id="PF01483">
    <property type="entry name" value="P_proprotein"/>
    <property type="match status" value="1"/>
</dbReference>
<dbReference type="SUPFAM" id="SSF49785">
    <property type="entry name" value="Galactose-binding domain-like"/>
    <property type="match status" value="1"/>
</dbReference>
<dbReference type="STRING" id="1271860.SAMN05216174_109184"/>
<dbReference type="InterPro" id="IPR033116">
    <property type="entry name" value="TRYPSIN_SER"/>
</dbReference>
<keyword evidence="3" id="KW-1015">Disulfide bond</keyword>
<dbReference type="InterPro" id="IPR009003">
    <property type="entry name" value="Peptidase_S1_PA"/>
</dbReference>
<dbReference type="GO" id="GO:0006508">
    <property type="term" value="P:proteolysis"/>
    <property type="evidence" value="ECO:0007669"/>
    <property type="project" value="UniProtKB-KW"/>
</dbReference>
<dbReference type="PANTHER" id="PTHR24252">
    <property type="entry name" value="ACROSIN-RELATED"/>
    <property type="match status" value="1"/>
</dbReference>
<dbReference type="CDD" id="cd00190">
    <property type="entry name" value="Tryp_SPc"/>
    <property type="match status" value="1"/>
</dbReference>
<feature type="chain" id="PRO_5011643381" evidence="5">
    <location>
        <begin position="34"/>
        <end position="389"/>
    </location>
</feature>
<keyword evidence="1 4" id="KW-0645">Protease</keyword>
<dbReference type="GO" id="GO:0004252">
    <property type="term" value="F:serine-type endopeptidase activity"/>
    <property type="evidence" value="ECO:0007669"/>
    <property type="project" value="InterPro"/>
</dbReference>
<dbReference type="InterPro" id="IPR018114">
    <property type="entry name" value="TRYPSIN_HIS"/>
</dbReference>
<dbReference type="InterPro" id="IPR001314">
    <property type="entry name" value="Peptidase_S1A"/>
</dbReference>
<dbReference type="PROSITE" id="PS00135">
    <property type="entry name" value="TRYPSIN_SER"/>
    <property type="match status" value="1"/>
</dbReference>
<keyword evidence="4" id="KW-0720">Serine protease</keyword>
<dbReference type="SUPFAM" id="SSF50494">
    <property type="entry name" value="Trypsin-like serine proteases"/>
    <property type="match status" value="1"/>
</dbReference>
<dbReference type="Proteomes" id="UP000199501">
    <property type="component" value="Unassembled WGS sequence"/>
</dbReference>
<dbReference type="FunFam" id="2.40.10.10:FF:000002">
    <property type="entry name" value="Transmembrane protease serine"/>
    <property type="match status" value="1"/>
</dbReference>
<dbReference type="Gene3D" id="2.40.10.10">
    <property type="entry name" value="Trypsin-like serine proteases"/>
    <property type="match status" value="2"/>
</dbReference>
<evidence type="ECO:0000256" key="3">
    <source>
        <dbReference type="ARBA" id="ARBA00023157"/>
    </source>
</evidence>
<dbReference type="InterPro" id="IPR008979">
    <property type="entry name" value="Galactose-bd-like_sf"/>
</dbReference>
<evidence type="ECO:0000256" key="4">
    <source>
        <dbReference type="RuleBase" id="RU363034"/>
    </source>
</evidence>
<keyword evidence="2 4" id="KW-0378">Hydrolase</keyword>
<dbReference type="PRINTS" id="PR00722">
    <property type="entry name" value="CHYMOTRYPSIN"/>
</dbReference>
<evidence type="ECO:0000256" key="1">
    <source>
        <dbReference type="ARBA" id="ARBA00022670"/>
    </source>
</evidence>
<dbReference type="PROSITE" id="PS50240">
    <property type="entry name" value="TRYPSIN_DOM"/>
    <property type="match status" value="1"/>
</dbReference>
<evidence type="ECO:0000313" key="8">
    <source>
        <dbReference type="EMBL" id="SDD29382.1"/>
    </source>
</evidence>
<keyword evidence="9" id="KW-1185">Reference proteome</keyword>
<feature type="domain" description="Peptidase S1" evidence="6">
    <location>
        <begin position="46"/>
        <end position="266"/>
    </location>
</feature>
<gene>
    <name evidence="8" type="ORF">SAMN05216174_109184</name>
</gene>
<dbReference type="PANTHER" id="PTHR24252:SF7">
    <property type="entry name" value="HYALIN"/>
    <property type="match status" value="1"/>
</dbReference>
<dbReference type="InterPro" id="IPR001254">
    <property type="entry name" value="Trypsin_dom"/>
</dbReference>
<dbReference type="InterPro" id="IPR002884">
    <property type="entry name" value="P_dom"/>
</dbReference>
<dbReference type="EMBL" id="FMZZ01000009">
    <property type="protein sequence ID" value="SDD29382.1"/>
    <property type="molecule type" value="Genomic_DNA"/>
</dbReference>
<dbReference type="PROSITE" id="PS51829">
    <property type="entry name" value="P_HOMO_B"/>
    <property type="match status" value="1"/>
</dbReference>
<organism evidence="8 9">
    <name type="scientific">Actinokineospora iranica</name>
    <dbReference type="NCBI Taxonomy" id="1271860"/>
    <lineage>
        <taxon>Bacteria</taxon>
        <taxon>Bacillati</taxon>
        <taxon>Actinomycetota</taxon>
        <taxon>Actinomycetes</taxon>
        <taxon>Pseudonocardiales</taxon>
        <taxon>Pseudonocardiaceae</taxon>
        <taxon>Actinokineospora</taxon>
    </lineage>
</organism>
<name>A0A1G6TJM0_9PSEU</name>
<reference evidence="9" key="1">
    <citation type="submission" date="2016-10" db="EMBL/GenBank/DDBJ databases">
        <authorList>
            <person name="Varghese N."/>
            <person name="Submissions S."/>
        </authorList>
    </citation>
    <scope>NUCLEOTIDE SEQUENCE [LARGE SCALE GENOMIC DNA]</scope>
    <source>
        <strain evidence="9">IBRC-M 10403</strain>
    </source>
</reference>
<evidence type="ECO:0000256" key="5">
    <source>
        <dbReference type="SAM" id="SignalP"/>
    </source>
</evidence>
<feature type="signal peptide" evidence="5">
    <location>
        <begin position="1"/>
        <end position="33"/>
    </location>
</feature>
<dbReference type="InterPro" id="IPR043504">
    <property type="entry name" value="Peptidase_S1_PA_chymotrypsin"/>
</dbReference>
<dbReference type="AlphaFoldDB" id="A0A1G6TJM0"/>
<feature type="domain" description="P/Homo B" evidence="7">
    <location>
        <begin position="269"/>
        <end position="389"/>
    </location>
</feature>
<proteinExistence type="predicted"/>
<evidence type="ECO:0000313" key="9">
    <source>
        <dbReference type="Proteomes" id="UP000199501"/>
    </source>
</evidence>
<evidence type="ECO:0000259" key="6">
    <source>
        <dbReference type="PROSITE" id="PS50240"/>
    </source>
</evidence>
<evidence type="ECO:0000259" key="7">
    <source>
        <dbReference type="PROSITE" id="PS51829"/>
    </source>
</evidence>
<sequence length="389" mass="40148">MTEGNWLRRLRKTVLVAVGAAALVAGTATHAAAAPPPSDGPVTPQVVGGTRAAQGEFPWMVRLSMGCGGSMYTDTLVLTAAHCVNSTGNNSSITATYGTVDLQDPNRVTRTSNYVYRNPGYSTSAGGDWALIRLSSPITGAAKLPLATSTAYDNGTFAVMGWGSATEGGAQQRYLLKAEVPFVPDSTCQQAYPSMKTAVEICAGYPQGGVDTCQGDSGGPMVRRDSAGNWVQVGIVSYGQGCARPNFPGVYAQVSALSSAIASAAASLSGPPQSGKVFENLNNVSIPDAGAAVFSAVSVTGVTGNAPSNLAVGVDIKHTYRGDLVIDLVAPDGTAYRVKNSSSSDSADNVVTTYSVNASAEVANGTWRLRVQDVYTADTGFIDAFRLTF</sequence>
<dbReference type="Pfam" id="PF00089">
    <property type="entry name" value="Trypsin"/>
    <property type="match status" value="1"/>
</dbReference>
<keyword evidence="5" id="KW-0732">Signal</keyword>
<dbReference type="SMART" id="SM00020">
    <property type="entry name" value="Tryp_SPc"/>
    <property type="match status" value="1"/>
</dbReference>